<proteinExistence type="predicted"/>
<dbReference type="Pfam" id="PF14076">
    <property type="entry name" value="DUF4258"/>
    <property type="match status" value="1"/>
</dbReference>
<keyword evidence="2" id="KW-1185">Reference proteome</keyword>
<organism evidence="1 2">
    <name type="scientific">Siminovitchia sediminis</name>
    <dbReference type="NCBI Taxonomy" id="1274353"/>
    <lineage>
        <taxon>Bacteria</taxon>
        <taxon>Bacillati</taxon>
        <taxon>Bacillota</taxon>
        <taxon>Bacilli</taxon>
        <taxon>Bacillales</taxon>
        <taxon>Bacillaceae</taxon>
        <taxon>Siminovitchia</taxon>
    </lineage>
</organism>
<name>A0ABW4KKX1_9BACI</name>
<sequence>MISIETLVCKDEEECQRKRERWEHLQNRFCAIGQRELDMFRARMGDGKHKILCDKHFYKRSFERSISEADFKEVLKCGWVVERNKTAKATSIMLLGYVGRNYRPLHIVIDMVSENLWVAVTAYNPQSHAWKWNEGFDKRVCFCNPDD</sequence>
<gene>
    <name evidence="1" type="ORF">ACFSCZ_16825</name>
</gene>
<comment type="caution">
    <text evidence="1">The sequence shown here is derived from an EMBL/GenBank/DDBJ whole genome shotgun (WGS) entry which is preliminary data.</text>
</comment>
<dbReference type="InterPro" id="IPR025354">
    <property type="entry name" value="DUF4258"/>
</dbReference>
<accession>A0ABW4KKX1</accession>
<dbReference type="Proteomes" id="UP001597301">
    <property type="component" value="Unassembled WGS sequence"/>
</dbReference>
<evidence type="ECO:0000313" key="2">
    <source>
        <dbReference type="Proteomes" id="UP001597301"/>
    </source>
</evidence>
<dbReference type="EMBL" id="JBHUEO010000073">
    <property type="protein sequence ID" value="MFD1708379.1"/>
    <property type="molecule type" value="Genomic_DNA"/>
</dbReference>
<dbReference type="RefSeq" id="WP_150917679.1">
    <property type="nucleotide sequence ID" value="NZ_JBHUEO010000073.1"/>
</dbReference>
<evidence type="ECO:0000313" key="1">
    <source>
        <dbReference type="EMBL" id="MFD1708379.1"/>
    </source>
</evidence>
<reference evidence="2" key="1">
    <citation type="journal article" date="2019" name="Int. J. Syst. Evol. Microbiol.">
        <title>The Global Catalogue of Microorganisms (GCM) 10K type strain sequencing project: providing services to taxonomists for standard genome sequencing and annotation.</title>
        <authorList>
            <consortium name="The Broad Institute Genomics Platform"/>
            <consortium name="The Broad Institute Genome Sequencing Center for Infectious Disease"/>
            <person name="Wu L."/>
            <person name="Ma J."/>
        </authorList>
    </citation>
    <scope>NUCLEOTIDE SEQUENCE [LARGE SCALE GENOMIC DNA]</scope>
    <source>
        <strain evidence="2">CGMCC 1.12295</strain>
    </source>
</reference>
<protein>
    <submittedName>
        <fullName evidence="1">DUF4258 domain-containing protein</fullName>
    </submittedName>
</protein>